<dbReference type="Pfam" id="PF00339">
    <property type="entry name" value="Arrestin_N"/>
    <property type="match status" value="1"/>
</dbReference>
<evidence type="ECO:0000313" key="3">
    <source>
        <dbReference type="Proteomes" id="UP000784294"/>
    </source>
</evidence>
<reference evidence="2" key="1">
    <citation type="submission" date="2018-11" db="EMBL/GenBank/DDBJ databases">
        <authorList>
            <consortium name="Pathogen Informatics"/>
        </authorList>
    </citation>
    <scope>NUCLEOTIDE SEQUENCE</scope>
</reference>
<protein>
    <recommendedName>
        <fullName evidence="1">Arrestin-like N-terminal domain-containing protein</fullName>
    </recommendedName>
</protein>
<dbReference type="OrthoDB" id="298939at2759"/>
<keyword evidence="3" id="KW-1185">Reference proteome</keyword>
<dbReference type="EMBL" id="CAAALY010049410">
    <property type="protein sequence ID" value="VEL21062.1"/>
    <property type="molecule type" value="Genomic_DNA"/>
</dbReference>
<dbReference type="SUPFAM" id="SSF81296">
    <property type="entry name" value="E set domains"/>
    <property type="match status" value="1"/>
</dbReference>
<comment type="caution">
    <text evidence="2">The sequence shown here is derived from an EMBL/GenBank/DDBJ whole genome shotgun (WGS) entry which is preliminary data.</text>
</comment>
<dbReference type="InterPro" id="IPR014756">
    <property type="entry name" value="Ig_E-set"/>
</dbReference>
<proteinExistence type="predicted"/>
<dbReference type="InterPro" id="IPR011021">
    <property type="entry name" value="Arrestin-like_N"/>
</dbReference>
<name>A0A448WV73_9PLAT</name>
<dbReference type="Proteomes" id="UP000784294">
    <property type="component" value="Unassembled WGS sequence"/>
</dbReference>
<dbReference type="AlphaFoldDB" id="A0A448WV73"/>
<evidence type="ECO:0000259" key="1">
    <source>
        <dbReference type="Pfam" id="PF00339"/>
    </source>
</evidence>
<sequence length="86" mass="9487">MIERFGSEALPFKFEMPHDVPSSIVLQLGSSAESINSQPCGIEYSLQVRVQTMKRTKIDEGCFIPARKIGDHTGSAEVVFVSLQCL</sequence>
<gene>
    <name evidence="2" type="ORF">PXEA_LOCUS14502</name>
</gene>
<dbReference type="GO" id="GO:0007165">
    <property type="term" value="P:signal transduction"/>
    <property type="evidence" value="ECO:0007669"/>
    <property type="project" value="InterPro"/>
</dbReference>
<accession>A0A448WV73</accession>
<evidence type="ECO:0000313" key="2">
    <source>
        <dbReference type="EMBL" id="VEL21062.1"/>
    </source>
</evidence>
<dbReference type="Gene3D" id="2.60.40.840">
    <property type="match status" value="1"/>
</dbReference>
<organism evidence="2 3">
    <name type="scientific">Protopolystoma xenopodis</name>
    <dbReference type="NCBI Taxonomy" id="117903"/>
    <lineage>
        <taxon>Eukaryota</taxon>
        <taxon>Metazoa</taxon>
        <taxon>Spiralia</taxon>
        <taxon>Lophotrochozoa</taxon>
        <taxon>Platyhelminthes</taxon>
        <taxon>Monogenea</taxon>
        <taxon>Polyopisthocotylea</taxon>
        <taxon>Polystomatidea</taxon>
        <taxon>Polystomatidae</taxon>
        <taxon>Protopolystoma</taxon>
    </lineage>
</organism>
<dbReference type="InterPro" id="IPR014753">
    <property type="entry name" value="Arrestin_N"/>
</dbReference>
<feature type="domain" description="Arrestin-like N-terminal" evidence="1">
    <location>
        <begin position="6"/>
        <end position="58"/>
    </location>
</feature>